<feature type="chain" id="PRO_5036884137" description="BMP and activin membrane-bound inhibitor homolog" evidence="2">
    <location>
        <begin position="21"/>
        <end position="256"/>
    </location>
</feature>
<accession>A0A922CBZ7</accession>
<keyword evidence="1" id="KW-0812">Transmembrane</keyword>
<dbReference type="Gene3D" id="2.10.60.10">
    <property type="entry name" value="CD59"/>
    <property type="match status" value="1"/>
</dbReference>
<protein>
    <recommendedName>
        <fullName evidence="7">BMP and activin membrane-bound inhibitor homolog</fullName>
    </recommendedName>
</protein>
<gene>
    <name evidence="5" type="ORF">O3G_MSEX001421</name>
</gene>
<feature type="signal peptide" evidence="2">
    <location>
        <begin position="1"/>
        <end position="20"/>
    </location>
</feature>
<sequence>MAAFNFSVCIVLVLYQLSVAYSDEASSESTDLGINDGKESDTDGVRCYCNTAECVSTGYLCRSPRGGGCYSALPRRTHHAMHGCLHHLADIEDDALNRCHNSPVSGRPPPSADYSLVLCCFRDLCNHEDSPQARARLNMTSNDLDSNAVASERGANYNSEVWFKAATIAVPVCGALILFILVAIAVRMLKADALLHADRKLRGGYMSPLQHNTEDVKKVWVGTPTAPLLVAPGGCVVAVERAQLVDVPSPLCDIQR</sequence>
<evidence type="ECO:0008006" key="7">
    <source>
        <dbReference type="Google" id="ProtNLM"/>
    </source>
</evidence>
<dbReference type="CDD" id="cd23576">
    <property type="entry name" value="TFP_LU_ECD_BAMBI"/>
    <property type="match status" value="1"/>
</dbReference>
<evidence type="ECO:0000259" key="4">
    <source>
        <dbReference type="Pfam" id="PF19337"/>
    </source>
</evidence>
<dbReference type="Proteomes" id="UP000791440">
    <property type="component" value="Unassembled WGS sequence"/>
</dbReference>
<comment type="caution">
    <text evidence="5">The sequence shown here is derived from an EMBL/GenBank/DDBJ whole genome shotgun (WGS) entry which is preliminary data.</text>
</comment>
<feature type="domain" description="BMP and activin membrane-bound inhibitor N-terminal" evidence="3">
    <location>
        <begin position="44"/>
        <end position="127"/>
    </location>
</feature>
<evidence type="ECO:0000313" key="6">
    <source>
        <dbReference type="Proteomes" id="UP000791440"/>
    </source>
</evidence>
<reference evidence="5" key="2">
    <citation type="submission" date="2020-12" db="EMBL/GenBank/DDBJ databases">
        <authorList>
            <person name="Kanost M."/>
        </authorList>
    </citation>
    <scope>NUCLEOTIDE SEQUENCE</scope>
</reference>
<name>A0A922CBZ7_MANSE</name>
<dbReference type="InterPro" id="IPR045860">
    <property type="entry name" value="Snake_toxin-like_sf"/>
</dbReference>
<dbReference type="OrthoDB" id="5914644at2759"/>
<keyword evidence="6" id="KW-1185">Reference proteome</keyword>
<feature type="transmembrane region" description="Helical" evidence="1">
    <location>
        <begin position="161"/>
        <end position="186"/>
    </location>
</feature>
<keyword evidence="1" id="KW-0472">Membrane</keyword>
<evidence type="ECO:0000256" key="2">
    <source>
        <dbReference type="SAM" id="SignalP"/>
    </source>
</evidence>
<dbReference type="SUPFAM" id="SSF57302">
    <property type="entry name" value="Snake toxin-like"/>
    <property type="match status" value="1"/>
</dbReference>
<dbReference type="EMBL" id="JH668281">
    <property type="protein sequence ID" value="KAG6440601.1"/>
    <property type="molecule type" value="Genomic_DNA"/>
</dbReference>
<evidence type="ECO:0000259" key="3">
    <source>
        <dbReference type="Pfam" id="PF06211"/>
    </source>
</evidence>
<feature type="domain" description="BMP and activin membrane-bound inhibitor C-terminal" evidence="4">
    <location>
        <begin position="156"/>
        <end position="194"/>
    </location>
</feature>
<keyword evidence="1" id="KW-1133">Transmembrane helix</keyword>
<dbReference type="AlphaFoldDB" id="A0A922CBZ7"/>
<keyword evidence="2" id="KW-0732">Signal</keyword>
<dbReference type="Pfam" id="PF06211">
    <property type="entry name" value="BAMBI"/>
    <property type="match status" value="1"/>
</dbReference>
<proteinExistence type="predicted"/>
<dbReference type="InterPro" id="IPR045807">
    <property type="entry name" value="BAMBI_N"/>
</dbReference>
<evidence type="ECO:0000313" key="5">
    <source>
        <dbReference type="EMBL" id="KAG6440601.1"/>
    </source>
</evidence>
<evidence type="ECO:0000256" key="1">
    <source>
        <dbReference type="SAM" id="Phobius"/>
    </source>
</evidence>
<dbReference type="InterPro" id="IPR045806">
    <property type="entry name" value="BAMBI_C"/>
</dbReference>
<dbReference type="Pfam" id="PF19337">
    <property type="entry name" value="BAMBI_C"/>
    <property type="match status" value="1"/>
</dbReference>
<reference evidence="5" key="1">
    <citation type="journal article" date="2016" name="Insect Biochem. Mol. Biol.">
        <title>Multifaceted biological insights from a draft genome sequence of the tobacco hornworm moth, Manduca sexta.</title>
        <authorList>
            <person name="Kanost M.R."/>
            <person name="Arrese E.L."/>
            <person name="Cao X."/>
            <person name="Chen Y.R."/>
            <person name="Chellapilla S."/>
            <person name="Goldsmith M.R."/>
            <person name="Grosse-Wilde E."/>
            <person name="Heckel D.G."/>
            <person name="Herndon N."/>
            <person name="Jiang H."/>
            <person name="Papanicolaou A."/>
            <person name="Qu J."/>
            <person name="Soulages J.L."/>
            <person name="Vogel H."/>
            <person name="Walters J."/>
            <person name="Waterhouse R.M."/>
            <person name="Ahn S.J."/>
            <person name="Almeida F.C."/>
            <person name="An C."/>
            <person name="Aqrawi P."/>
            <person name="Bretschneider A."/>
            <person name="Bryant W.B."/>
            <person name="Bucks S."/>
            <person name="Chao H."/>
            <person name="Chevignon G."/>
            <person name="Christen J.M."/>
            <person name="Clarke D.F."/>
            <person name="Dittmer N.T."/>
            <person name="Ferguson L.C.F."/>
            <person name="Garavelou S."/>
            <person name="Gordon K.H.J."/>
            <person name="Gunaratna R.T."/>
            <person name="Han Y."/>
            <person name="Hauser F."/>
            <person name="He Y."/>
            <person name="Heidel-Fischer H."/>
            <person name="Hirsh A."/>
            <person name="Hu Y."/>
            <person name="Jiang H."/>
            <person name="Kalra D."/>
            <person name="Klinner C."/>
            <person name="Konig C."/>
            <person name="Kovar C."/>
            <person name="Kroll A.R."/>
            <person name="Kuwar S.S."/>
            <person name="Lee S.L."/>
            <person name="Lehman R."/>
            <person name="Li K."/>
            <person name="Li Z."/>
            <person name="Liang H."/>
            <person name="Lovelace S."/>
            <person name="Lu Z."/>
            <person name="Mansfield J.H."/>
            <person name="McCulloch K.J."/>
            <person name="Mathew T."/>
            <person name="Morton B."/>
            <person name="Muzny D.M."/>
            <person name="Neunemann D."/>
            <person name="Ongeri F."/>
            <person name="Pauchet Y."/>
            <person name="Pu L.L."/>
            <person name="Pyrousis I."/>
            <person name="Rao X.J."/>
            <person name="Redding A."/>
            <person name="Roesel C."/>
            <person name="Sanchez-Gracia A."/>
            <person name="Schaack S."/>
            <person name="Shukla A."/>
            <person name="Tetreau G."/>
            <person name="Wang Y."/>
            <person name="Xiong G.H."/>
            <person name="Traut W."/>
            <person name="Walsh T.K."/>
            <person name="Worley K.C."/>
            <person name="Wu D."/>
            <person name="Wu W."/>
            <person name="Wu Y.Q."/>
            <person name="Zhang X."/>
            <person name="Zou Z."/>
            <person name="Zucker H."/>
            <person name="Briscoe A.D."/>
            <person name="Burmester T."/>
            <person name="Clem R.J."/>
            <person name="Feyereisen R."/>
            <person name="Grimmelikhuijzen C.J.P."/>
            <person name="Hamodrakas S.J."/>
            <person name="Hansson B.S."/>
            <person name="Huguet E."/>
            <person name="Jermiin L.S."/>
            <person name="Lan Q."/>
            <person name="Lehman H.K."/>
            <person name="Lorenzen M."/>
            <person name="Merzendorfer H."/>
            <person name="Michalopoulos I."/>
            <person name="Morton D.B."/>
            <person name="Muthukrishnan S."/>
            <person name="Oakeshott J.G."/>
            <person name="Palmer W."/>
            <person name="Park Y."/>
            <person name="Passarelli A.L."/>
            <person name="Rozas J."/>
            <person name="Schwartz L.M."/>
            <person name="Smith W."/>
            <person name="Southgate A."/>
            <person name="Vilcinskas A."/>
            <person name="Vogt R."/>
            <person name="Wang P."/>
            <person name="Werren J."/>
            <person name="Yu X.Q."/>
            <person name="Zhou J.J."/>
            <person name="Brown S.J."/>
            <person name="Scherer S.E."/>
            <person name="Richards S."/>
            <person name="Blissard G.W."/>
        </authorList>
    </citation>
    <scope>NUCLEOTIDE SEQUENCE</scope>
</reference>
<organism evidence="5 6">
    <name type="scientific">Manduca sexta</name>
    <name type="common">Tobacco hawkmoth</name>
    <name type="synonym">Tobacco hornworm</name>
    <dbReference type="NCBI Taxonomy" id="7130"/>
    <lineage>
        <taxon>Eukaryota</taxon>
        <taxon>Metazoa</taxon>
        <taxon>Ecdysozoa</taxon>
        <taxon>Arthropoda</taxon>
        <taxon>Hexapoda</taxon>
        <taxon>Insecta</taxon>
        <taxon>Pterygota</taxon>
        <taxon>Neoptera</taxon>
        <taxon>Endopterygota</taxon>
        <taxon>Lepidoptera</taxon>
        <taxon>Glossata</taxon>
        <taxon>Ditrysia</taxon>
        <taxon>Bombycoidea</taxon>
        <taxon>Sphingidae</taxon>
        <taxon>Sphinginae</taxon>
        <taxon>Sphingini</taxon>
        <taxon>Manduca</taxon>
    </lineage>
</organism>